<dbReference type="Pfam" id="PF07261">
    <property type="entry name" value="DnaB_2"/>
    <property type="match status" value="2"/>
</dbReference>
<comment type="caution">
    <text evidence="4">The sequence shown here is derived from an EMBL/GenBank/DDBJ whole genome shotgun (WGS) entry which is preliminary data.</text>
</comment>
<evidence type="ECO:0000313" key="4">
    <source>
        <dbReference type="EMBL" id="HIU98598.1"/>
    </source>
</evidence>
<dbReference type="Gene3D" id="1.10.10.630">
    <property type="entry name" value="DnaD domain-like"/>
    <property type="match status" value="2"/>
</dbReference>
<evidence type="ECO:0000256" key="1">
    <source>
        <dbReference type="ARBA" id="ARBA00093462"/>
    </source>
</evidence>
<feature type="compositionally biased region" description="Low complexity" evidence="2">
    <location>
        <begin position="444"/>
        <end position="454"/>
    </location>
</feature>
<evidence type="ECO:0000256" key="2">
    <source>
        <dbReference type="SAM" id="MobiDB-lite"/>
    </source>
</evidence>
<feature type="domain" description="DnaB/C C-terminal" evidence="3">
    <location>
        <begin position="379"/>
        <end position="442"/>
    </location>
</feature>
<organism evidence="4 5">
    <name type="scientific">Candidatus Limadaptatus stercoripullorum</name>
    <dbReference type="NCBI Taxonomy" id="2840846"/>
    <lineage>
        <taxon>Bacteria</taxon>
        <taxon>Bacillati</taxon>
        <taxon>Bacillota</taxon>
        <taxon>Clostridia</taxon>
        <taxon>Eubacteriales</taxon>
        <taxon>Candidatus Limadaptatus</taxon>
    </lineage>
</organism>
<evidence type="ECO:0000259" key="3">
    <source>
        <dbReference type="Pfam" id="PF07261"/>
    </source>
</evidence>
<accession>A0A9D1SW01</accession>
<comment type="similarity">
    <text evidence="1">Belongs to the DnaB/DnaD family.</text>
</comment>
<gene>
    <name evidence="4" type="ORF">IAC73_01995</name>
</gene>
<dbReference type="AlphaFoldDB" id="A0A9D1SW01"/>
<sequence length="485" mass="54744">MSIVRFSSDFLMESFTLVDNLFINEHLPYCDDKQLKAYIYGLYLCSAPQKDNSLEKMCSVLGVDEKELAAIYSDFEDAGLCRVVSRQPLEVCYLSLKRAMQPPKKYKSEKWQDFNRELQRLFPERMLTPNEYNEYYSFLDSGKMEQAAMLMIVQYCIDLKGTSVRYPYILTVARAWAEDGVRTVSDVERKLGEYEAQSEDMRAVLAALGRKTGAELEEKQMLQKWTRSWGYTLPAVLAAAASLKGGKSFKRLDARLDEFYRMSVFTTEDIENYNKNAERLRDLAVRINKNLGVYYGSLEHVIEVYTVPWTTKGFSDEALVTVAHYCFISGIRTLEGMNSVVNSFFSQGLLTVDAINGFIAEQVGQDERIKAVIAKTGRTRAVTRSDREQYRTWSAVWGFDDEVILLAAEMSAGNPYPSSAINRLLSDWKAAGVRTVADAKKRGAAAPAAGGDAPNTSKNFEERDYTPDQFKAALTGIEGLKDVDL</sequence>
<feature type="domain" description="DnaB/C C-terminal" evidence="3">
    <location>
        <begin position="125"/>
        <end position="190"/>
    </location>
</feature>
<protein>
    <submittedName>
        <fullName evidence="4">DnaD domain protein</fullName>
    </submittedName>
</protein>
<dbReference type="InterPro" id="IPR006343">
    <property type="entry name" value="DnaB/C_C"/>
</dbReference>
<evidence type="ECO:0000313" key="5">
    <source>
        <dbReference type="Proteomes" id="UP000886857"/>
    </source>
</evidence>
<feature type="region of interest" description="Disordered" evidence="2">
    <location>
        <begin position="441"/>
        <end position="465"/>
    </location>
</feature>
<reference evidence="4" key="1">
    <citation type="submission" date="2020-10" db="EMBL/GenBank/DDBJ databases">
        <authorList>
            <person name="Gilroy R."/>
        </authorList>
    </citation>
    <scope>NUCLEOTIDE SEQUENCE</scope>
    <source>
        <strain evidence="4">10406</strain>
    </source>
</reference>
<proteinExistence type="inferred from homology"/>
<dbReference type="InterPro" id="IPR034829">
    <property type="entry name" value="DnaD-like_sf"/>
</dbReference>
<name>A0A9D1SW01_9FIRM</name>
<dbReference type="Proteomes" id="UP000886857">
    <property type="component" value="Unassembled WGS sequence"/>
</dbReference>
<dbReference type="EMBL" id="DVOE01000027">
    <property type="protein sequence ID" value="HIU98598.1"/>
    <property type="molecule type" value="Genomic_DNA"/>
</dbReference>
<reference evidence="4" key="2">
    <citation type="journal article" date="2021" name="PeerJ">
        <title>Extensive microbial diversity within the chicken gut microbiome revealed by metagenomics and culture.</title>
        <authorList>
            <person name="Gilroy R."/>
            <person name="Ravi A."/>
            <person name="Getino M."/>
            <person name="Pursley I."/>
            <person name="Horton D.L."/>
            <person name="Alikhan N.F."/>
            <person name="Baker D."/>
            <person name="Gharbi K."/>
            <person name="Hall N."/>
            <person name="Watson M."/>
            <person name="Adriaenssens E.M."/>
            <person name="Foster-Nyarko E."/>
            <person name="Jarju S."/>
            <person name="Secka A."/>
            <person name="Antonio M."/>
            <person name="Oren A."/>
            <person name="Chaudhuri R.R."/>
            <person name="La Ragione R."/>
            <person name="Hildebrand F."/>
            <person name="Pallen M.J."/>
        </authorList>
    </citation>
    <scope>NUCLEOTIDE SEQUENCE</scope>
    <source>
        <strain evidence="4">10406</strain>
    </source>
</reference>